<evidence type="ECO:0000256" key="7">
    <source>
        <dbReference type="ARBA" id="ARBA00022777"/>
    </source>
</evidence>
<dbReference type="InParanoid" id="A0A2R6PJA8"/>
<dbReference type="Gramene" id="PSR92448">
    <property type="protein sequence ID" value="PSR92448"/>
    <property type="gene ID" value="CEY00_Acc27065"/>
</dbReference>
<comment type="function">
    <text evidence="11">CIPK serine-threonine protein kinases interact with CBL proteins. Binding of a CBL protein to the regulatory NAF domain of CIPK protein lead to the activation of the kinase in a calcium-dependent manner.</text>
</comment>
<evidence type="ECO:0000256" key="9">
    <source>
        <dbReference type="ARBA" id="ARBA00047899"/>
    </source>
</evidence>
<dbReference type="SUPFAM" id="SSF56112">
    <property type="entry name" value="Protein kinase-like (PK-like)"/>
    <property type="match status" value="1"/>
</dbReference>
<name>A0A2R6PJA8_ACTCC</name>
<comment type="caution">
    <text evidence="15">The sequence shown here is derived from an EMBL/GenBank/DDBJ whole genome shotgun (WGS) entry which is preliminary data.</text>
</comment>
<dbReference type="Gene3D" id="3.30.310.80">
    <property type="entry name" value="Kinase associated domain 1, KA1"/>
    <property type="match status" value="1"/>
</dbReference>
<evidence type="ECO:0000256" key="4">
    <source>
        <dbReference type="ARBA" id="ARBA00022527"/>
    </source>
</evidence>
<dbReference type="PANTHER" id="PTHR43895:SF65">
    <property type="entry name" value="CBL-INTERACTING PROTEIN KINASE 21"/>
    <property type="match status" value="1"/>
</dbReference>
<dbReference type="Gene3D" id="3.30.200.20">
    <property type="entry name" value="Phosphorylase Kinase, domain 1"/>
    <property type="match status" value="1"/>
</dbReference>
<protein>
    <recommendedName>
        <fullName evidence="3">non-specific serine/threonine protein kinase</fullName>
        <ecNumber evidence="3">2.7.11.1</ecNumber>
    </recommendedName>
</protein>
<dbReference type="PROSITE" id="PS00107">
    <property type="entry name" value="PROTEIN_KINASE_ATP"/>
    <property type="match status" value="1"/>
</dbReference>
<dbReference type="PROSITE" id="PS50816">
    <property type="entry name" value="NAF"/>
    <property type="match status" value="1"/>
</dbReference>
<evidence type="ECO:0000256" key="8">
    <source>
        <dbReference type="ARBA" id="ARBA00022840"/>
    </source>
</evidence>
<evidence type="ECO:0000256" key="12">
    <source>
        <dbReference type="PROSITE-ProRule" id="PRU10141"/>
    </source>
</evidence>
<evidence type="ECO:0000313" key="16">
    <source>
        <dbReference type="Proteomes" id="UP000241394"/>
    </source>
</evidence>
<dbReference type="FunFam" id="3.30.200.20:FF:000096">
    <property type="entry name" value="Non-specific serine/threonine protein kinase"/>
    <property type="match status" value="1"/>
</dbReference>
<keyword evidence="5" id="KW-0808">Transferase</keyword>
<dbReference type="Pfam" id="PF00069">
    <property type="entry name" value="Pkinase"/>
    <property type="match status" value="2"/>
</dbReference>
<evidence type="ECO:0000256" key="10">
    <source>
        <dbReference type="ARBA" id="ARBA00048679"/>
    </source>
</evidence>
<gene>
    <name evidence="15" type="ORF">CEY00_Acc27065</name>
</gene>
<organism evidence="15 16">
    <name type="scientific">Actinidia chinensis var. chinensis</name>
    <name type="common">Chinese soft-hair kiwi</name>
    <dbReference type="NCBI Taxonomy" id="1590841"/>
    <lineage>
        <taxon>Eukaryota</taxon>
        <taxon>Viridiplantae</taxon>
        <taxon>Streptophyta</taxon>
        <taxon>Embryophyta</taxon>
        <taxon>Tracheophyta</taxon>
        <taxon>Spermatophyta</taxon>
        <taxon>Magnoliopsida</taxon>
        <taxon>eudicotyledons</taxon>
        <taxon>Gunneridae</taxon>
        <taxon>Pentapetalae</taxon>
        <taxon>asterids</taxon>
        <taxon>Ericales</taxon>
        <taxon>Actinidiaceae</taxon>
        <taxon>Actinidia</taxon>
    </lineage>
</organism>
<dbReference type="PANTHER" id="PTHR43895">
    <property type="entry name" value="CALCIUM/CALMODULIN-DEPENDENT PROTEIN KINASE KINASE-RELATED"/>
    <property type="match status" value="1"/>
</dbReference>
<dbReference type="Proteomes" id="UP000241394">
    <property type="component" value="Chromosome LG24"/>
</dbReference>
<evidence type="ECO:0000256" key="5">
    <source>
        <dbReference type="ARBA" id="ARBA00022679"/>
    </source>
</evidence>
<dbReference type="EMBL" id="NKQK01000024">
    <property type="protein sequence ID" value="PSR92448.1"/>
    <property type="molecule type" value="Genomic_DNA"/>
</dbReference>
<keyword evidence="4" id="KW-0723">Serine/threonine-protein kinase</keyword>
<dbReference type="STRING" id="1590841.A0A2R6PJA8"/>
<comment type="catalytic activity">
    <reaction evidence="10">
        <text>L-seryl-[protein] + ATP = O-phospho-L-seryl-[protein] + ADP + H(+)</text>
        <dbReference type="Rhea" id="RHEA:17989"/>
        <dbReference type="Rhea" id="RHEA-COMP:9863"/>
        <dbReference type="Rhea" id="RHEA-COMP:11604"/>
        <dbReference type="ChEBI" id="CHEBI:15378"/>
        <dbReference type="ChEBI" id="CHEBI:29999"/>
        <dbReference type="ChEBI" id="CHEBI:30616"/>
        <dbReference type="ChEBI" id="CHEBI:83421"/>
        <dbReference type="ChEBI" id="CHEBI:456216"/>
        <dbReference type="EC" id="2.7.11.1"/>
    </reaction>
</comment>
<dbReference type="GO" id="GO:0004674">
    <property type="term" value="F:protein serine/threonine kinase activity"/>
    <property type="evidence" value="ECO:0007669"/>
    <property type="project" value="UniProtKB-KW"/>
</dbReference>
<reference evidence="15 16" key="1">
    <citation type="submission" date="2017-07" db="EMBL/GenBank/DDBJ databases">
        <title>An improved, manually edited Actinidia chinensis var. chinensis (kiwifruit) genome highlights the challenges associated with draft genomes and gene prediction in plants.</title>
        <authorList>
            <person name="Pilkington S."/>
            <person name="Crowhurst R."/>
            <person name="Hilario E."/>
            <person name="Nardozza S."/>
            <person name="Fraser L."/>
            <person name="Peng Y."/>
            <person name="Gunaseelan K."/>
            <person name="Simpson R."/>
            <person name="Tahir J."/>
            <person name="Deroles S."/>
            <person name="Templeton K."/>
            <person name="Luo Z."/>
            <person name="Davy M."/>
            <person name="Cheng C."/>
            <person name="Mcneilage M."/>
            <person name="Scaglione D."/>
            <person name="Liu Y."/>
            <person name="Zhang Q."/>
            <person name="Datson P."/>
            <person name="De Silva N."/>
            <person name="Gardiner S."/>
            <person name="Bassett H."/>
            <person name="Chagne D."/>
            <person name="Mccallum J."/>
            <person name="Dzierzon H."/>
            <person name="Deng C."/>
            <person name="Wang Y.-Y."/>
            <person name="Barron N."/>
            <person name="Manako K."/>
            <person name="Bowen J."/>
            <person name="Foster T."/>
            <person name="Erridge Z."/>
            <person name="Tiffin H."/>
            <person name="Waite C."/>
            <person name="Davies K."/>
            <person name="Grierson E."/>
            <person name="Laing W."/>
            <person name="Kirk R."/>
            <person name="Chen X."/>
            <person name="Wood M."/>
            <person name="Montefiori M."/>
            <person name="Brummell D."/>
            <person name="Schwinn K."/>
            <person name="Catanach A."/>
            <person name="Fullerton C."/>
            <person name="Li D."/>
            <person name="Meiyalaghan S."/>
            <person name="Nieuwenhuizen N."/>
            <person name="Read N."/>
            <person name="Prakash R."/>
            <person name="Hunter D."/>
            <person name="Zhang H."/>
            <person name="Mckenzie M."/>
            <person name="Knabel M."/>
            <person name="Harris A."/>
            <person name="Allan A."/>
            <person name="Chen A."/>
            <person name="Janssen B."/>
            <person name="Plunkett B."/>
            <person name="Dwamena C."/>
            <person name="Voogd C."/>
            <person name="Leif D."/>
            <person name="Lafferty D."/>
            <person name="Souleyre E."/>
            <person name="Varkonyi-Gasic E."/>
            <person name="Gambi F."/>
            <person name="Hanley J."/>
            <person name="Yao J.-L."/>
            <person name="Cheung J."/>
            <person name="David K."/>
            <person name="Warren B."/>
            <person name="Marsh K."/>
            <person name="Snowden K."/>
            <person name="Lin-Wang K."/>
            <person name="Brian L."/>
            <person name="Martinez-Sanchez M."/>
            <person name="Wang M."/>
            <person name="Ileperuma N."/>
            <person name="Macnee N."/>
            <person name="Campin R."/>
            <person name="Mcatee P."/>
            <person name="Drummond R."/>
            <person name="Espley R."/>
            <person name="Ireland H."/>
            <person name="Wu R."/>
            <person name="Atkinson R."/>
            <person name="Karunairetnam S."/>
            <person name="Bulley S."/>
            <person name="Chunkath S."/>
            <person name="Hanley Z."/>
            <person name="Storey R."/>
            <person name="Thrimawithana A."/>
            <person name="Thomson S."/>
            <person name="David C."/>
            <person name="Testolin R."/>
        </authorList>
    </citation>
    <scope>NUCLEOTIDE SEQUENCE [LARGE SCALE GENOMIC DNA]</scope>
    <source>
        <strain evidence="16">cv. Red5</strain>
        <tissue evidence="15">Young leaf</tissue>
    </source>
</reference>
<keyword evidence="7 15" id="KW-0418">Kinase</keyword>
<evidence type="ECO:0000259" key="13">
    <source>
        <dbReference type="PROSITE" id="PS50011"/>
    </source>
</evidence>
<reference evidence="16" key="2">
    <citation type="journal article" date="2018" name="BMC Genomics">
        <title>A manually annotated Actinidia chinensis var. chinensis (kiwifruit) genome highlights the challenges associated with draft genomes and gene prediction in plants.</title>
        <authorList>
            <person name="Pilkington S.M."/>
            <person name="Crowhurst R."/>
            <person name="Hilario E."/>
            <person name="Nardozza S."/>
            <person name="Fraser L."/>
            <person name="Peng Y."/>
            <person name="Gunaseelan K."/>
            <person name="Simpson R."/>
            <person name="Tahir J."/>
            <person name="Deroles S.C."/>
            <person name="Templeton K."/>
            <person name="Luo Z."/>
            <person name="Davy M."/>
            <person name="Cheng C."/>
            <person name="McNeilage M."/>
            <person name="Scaglione D."/>
            <person name="Liu Y."/>
            <person name="Zhang Q."/>
            <person name="Datson P."/>
            <person name="De Silva N."/>
            <person name="Gardiner S.E."/>
            <person name="Bassett H."/>
            <person name="Chagne D."/>
            <person name="McCallum J."/>
            <person name="Dzierzon H."/>
            <person name="Deng C."/>
            <person name="Wang Y.Y."/>
            <person name="Barron L."/>
            <person name="Manako K."/>
            <person name="Bowen J."/>
            <person name="Foster T.M."/>
            <person name="Erridge Z.A."/>
            <person name="Tiffin H."/>
            <person name="Waite C.N."/>
            <person name="Davies K.M."/>
            <person name="Grierson E.P."/>
            <person name="Laing W.A."/>
            <person name="Kirk R."/>
            <person name="Chen X."/>
            <person name="Wood M."/>
            <person name="Montefiori M."/>
            <person name="Brummell D.A."/>
            <person name="Schwinn K.E."/>
            <person name="Catanach A."/>
            <person name="Fullerton C."/>
            <person name="Li D."/>
            <person name="Meiyalaghan S."/>
            <person name="Nieuwenhuizen N."/>
            <person name="Read N."/>
            <person name="Prakash R."/>
            <person name="Hunter D."/>
            <person name="Zhang H."/>
            <person name="McKenzie M."/>
            <person name="Knabel M."/>
            <person name="Harris A."/>
            <person name="Allan A.C."/>
            <person name="Gleave A."/>
            <person name="Chen A."/>
            <person name="Janssen B.J."/>
            <person name="Plunkett B."/>
            <person name="Ampomah-Dwamena C."/>
            <person name="Voogd C."/>
            <person name="Leif D."/>
            <person name="Lafferty D."/>
            <person name="Souleyre E.J.F."/>
            <person name="Varkonyi-Gasic E."/>
            <person name="Gambi F."/>
            <person name="Hanley J."/>
            <person name="Yao J.L."/>
            <person name="Cheung J."/>
            <person name="David K.M."/>
            <person name="Warren B."/>
            <person name="Marsh K."/>
            <person name="Snowden K.C."/>
            <person name="Lin-Wang K."/>
            <person name="Brian L."/>
            <person name="Martinez-Sanchez M."/>
            <person name="Wang M."/>
            <person name="Ileperuma N."/>
            <person name="Macnee N."/>
            <person name="Campin R."/>
            <person name="McAtee P."/>
            <person name="Drummond R.S.M."/>
            <person name="Espley R.V."/>
            <person name="Ireland H.S."/>
            <person name="Wu R."/>
            <person name="Atkinson R.G."/>
            <person name="Karunairetnam S."/>
            <person name="Bulley S."/>
            <person name="Chunkath S."/>
            <person name="Hanley Z."/>
            <person name="Storey R."/>
            <person name="Thrimawithana A.H."/>
            <person name="Thomson S."/>
            <person name="David C."/>
            <person name="Testolin R."/>
            <person name="Huang H."/>
            <person name="Hellens R.P."/>
            <person name="Schaffer R.J."/>
        </authorList>
    </citation>
    <scope>NUCLEOTIDE SEQUENCE [LARGE SCALE GENOMIC DNA]</scope>
    <source>
        <strain evidence="16">cv. Red5</strain>
    </source>
</reference>
<keyword evidence="16" id="KW-1185">Reference proteome</keyword>
<dbReference type="CDD" id="cd12195">
    <property type="entry name" value="CIPK_C"/>
    <property type="match status" value="1"/>
</dbReference>
<keyword evidence="8 12" id="KW-0067">ATP-binding</keyword>
<feature type="binding site" evidence="12">
    <location>
        <position position="50"/>
    </location>
    <ligand>
        <name>ATP</name>
        <dbReference type="ChEBI" id="CHEBI:30616"/>
    </ligand>
</feature>
<comment type="catalytic activity">
    <reaction evidence="9">
        <text>L-threonyl-[protein] + ATP = O-phospho-L-threonyl-[protein] + ADP + H(+)</text>
        <dbReference type="Rhea" id="RHEA:46608"/>
        <dbReference type="Rhea" id="RHEA-COMP:11060"/>
        <dbReference type="Rhea" id="RHEA-COMP:11605"/>
        <dbReference type="ChEBI" id="CHEBI:15378"/>
        <dbReference type="ChEBI" id="CHEBI:30013"/>
        <dbReference type="ChEBI" id="CHEBI:30616"/>
        <dbReference type="ChEBI" id="CHEBI:61977"/>
        <dbReference type="ChEBI" id="CHEBI:456216"/>
        <dbReference type="EC" id="2.7.11.1"/>
    </reaction>
</comment>
<evidence type="ECO:0000256" key="1">
    <source>
        <dbReference type="ARBA" id="ARBA00001936"/>
    </source>
</evidence>
<dbReference type="GO" id="GO:0106310">
    <property type="term" value="F:protein serine kinase activity"/>
    <property type="evidence" value="ECO:0007669"/>
    <property type="project" value="RHEA"/>
</dbReference>
<evidence type="ECO:0000313" key="15">
    <source>
        <dbReference type="EMBL" id="PSR92448.1"/>
    </source>
</evidence>
<dbReference type="OrthoDB" id="193931at2759"/>
<sequence>MVGVAGKEGEERNQGMRLGKYEIGRTLGEGNFGKVKFAKNLDSGQSFAVKILEKTRILDLNITDQIKREIGTLKLLKHPNVVRLHEVLASKTKIYMVLEYVTGGELFDRILENVLVDAKGNIKITDFGLSALPQHFRDDGLLHTTCGSPNYVAPEILANRGYDGATSDTWSCGVILYVILTGYLPFDDRNLAVLYQKILKGDTQIPKWLSPGARNLIRRILDPNPAARITMAEIKTDEWFKQGYSPANPDDEEESVHIEDEGFWSHESSETERNPDSPTLINAFQLIGMSSCLDLSGFFEKEDVSERKIRFTSNHSPKELLERIEDIVIQMGFRVQKKNGQLKVMQENKGQKSPGSLSVAAEVFEISPSLYVVELRKSYGDSTVYRQLCNKLSNDLGVSPGQGLMAMDV</sequence>
<evidence type="ECO:0000259" key="14">
    <source>
        <dbReference type="PROSITE" id="PS50816"/>
    </source>
</evidence>
<comment type="similarity">
    <text evidence="2">Belongs to the protein kinase superfamily. CAMK Ser/Thr protein kinase family. SNF1 subfamily.</text>
</comment>
<dbReference type="SUPFAM" id="SSF103243">
    <property type="entry name" value="KA1-like"/>
    <property type="match status" value="1"/>
</dbReference>
<dbReference type="InterPro" id="IPR028375">
    <property type="entry name" value="KA1/Ssp2_C"/>
</dbReference>
<evidence type="ECO:0000256" key="11">
    <source>
        <dbReference type="ARBA" id="ARBA00058225"/>
    </source>
</evidence>
<evidence type="ECO:0000256" key="3">
    <source>
        <dbReference type="ARBA" id="ARBA00012513"/>
    </source>
</evidence>
<dbReference type="InterPro" id="IPR004041">
    <property type="entry name" value="NAF_dom"/>
</dbReference>
<dbReference type="FunFam" id="3.30.310.80:FF:000015">
    <property type="entry name" value="Non-specific serine/threonine protein kinase"/>
    <property type="match status" value="1"/>
</dbReference>
<evidence type="ECO:0000256" key="2">
    <source>
        <dbReference type="ARBA" id="ARBA00006234"/>
    </source>
</evidence>
<dbReference type="InterPro" id="IPR011009">
    <property type="entry name" value="Kinase-like_dom_sf"/>
</dbReference>
<dbReference type="EC" id="2.7.11.1" evidence="3"/>
<dbReference type="FunCoup" id="A0A2R6PJA8">
    <property type="interactions" value="1757"/>
</dbReference>
<dbReference type="InterPro" id="IPR000719">
    <property type="entry name" value="Prot_kinase_dom"/>
</dbReference>
<feature type="domain" description="Protein kinase" evidence="13">
    <location>
        <begin position="21"/>
        <end position="240"/>
    </location>
</feature>
<dbReference type="GO" id="GO:0007165">
    <property type="term" value="P:signal transduction"/>
    <property type="evidence" value="ECO:0007669"/>
    <property type="project" value="InterPro"/>
</dbReference>
<dbReference type="AlphaFoldDB" id="A0A2R6PJA8"/>
<comment type="cofactor">
    <cofactor evidence="1">
        <name>Mn(2+)</name>
        <dbReference type="ChEBI" id="CHEBI:29035"/>
    </cofactor>
</comment>
<evidence type="ECO:0000256" key="6">
    <source>
        <dbReference type="ARBA" id="ARBA00022741"/>
    </source>
</evidence>
<dbReference type="PROSITE" id="PS50011">
    <property type="entry name" value="PROTEIN_KINASE_DOM"/>
    <property type="match status" value="1"/>
</dbReference>
<dbReference type="GO" id="GO:0005524">
    <property type="term" value="F:ATP binding"/>
    <property type="evidence" value="ECO:0007669"/>
    <property type="project" value="UniProtKB-UniRule"/>
</dbReference>
<dbReference type="FunFam" id="1.10.510.10:FF:000571">
    <property type="entry name" value="Maternal embryonic leucine zipper kinase"/>
    <property type="match status" value="1"/>
</dbReference>
<keyword evidence="6 12" id="KW-0547">Nucleotide-binding</keyword>
<dbReference type="OMA" id="KSHGDPI"/>
<dbReference type="Gene3D" id="1.10.510.10">
    <property type="entry name" value="Transferase(Phosphotransferase) domain 1"/>
    <property type="match status" value="1"/>
</dbReference>
<accession>A0A2R6PJA8</accession>
<proteinExistence type="inferred from homology"/>
<feature type="domain" description="NAF" evidence="14">
    <location>
        <begin position="276"/>
        <end position="300"/>
    </location>
</feature>
<dbReference type="Pfam" id="PF03822">
    <property type="entry name" value="NAF"/>
    <property type="match status" value="1"/>
</dbReference>
<dbReference type="InterPro" id="IPR017441">
    <property type="entry name" value="Protein_kinase_ATP_BS"/>
</dbReference>
<dbReference type="InterPro" id="IPR018451">
    <property type="entry name" value="NAF/FISL_domain"/>
</dbReference>